<evidence type="ECO:0000256" key="1">
    <source>
        <dbReference type="ARBA" id="ARBA00004496"/>
    </source>
</evidence>
<dbReference type="InterPro" id="IPR013083">
    <property type="entry name" value="Znf_RING/FYVE/PHD"/>
</dbReference>
<dbReference type="GO" id="GO:0061630">
    <property type="term" value="F:ubiquitin protein ligase activity"/>
    <property type="evidence" value="ECO:0007669"/>
    <property type="project" value="InterPro"/>
</dbReference>
<keyword evidence="4 6" id="KW-0863">Zinc-finger</keyword>
<dbReference type="GO" id="GO:0043161">
    <property type="term" value="P:proteasome-mediated ubiquitin-dependent protein catabolic process"/>
    <property type="evidence" value="ECO:0007669"/>
    <property type="project" value="InterPro"/>
</dbReference>
<feature type="domain" description="CTLH" evidence="9">
    <location>
        <begin position="147"/>
        <end position="205"/>
    </location>
</feature>
<dbReference type="CDD" id="cd16652">
    <property type="entry name" value="dRING_Rmd5p-like"/>
    <property type="match status" value="1"/>
</dbReference>
<dbReference type="Pfam" id="PF10607">
    <property type="entry name" value="CTLH"/>
    <property type="match status" value="1"/>
</dbReference>
<evidence type="ECO:0000256" key="2">
    <source>
        <dbReference type="ARBA" id="ARBA00022490"/>
    </source>
</evidence>
<dbReference type="SMART" id="SM00184">
    <property type="entry name" value="RING"/>
    <property type="match status" value="1"/>
</dbReference>
<dbReference type="AlphaFoldDB" id="A0A328DN06"/>
<dbReference type="GO" id="GO:0005737">
    <property type="term" value="C:cytoplasm"/>
    <property type="evidence" value="ECO:0007669"/>
    <property type="project" value="UniProtKB-SubCell"/>
</dbReference>
<accession>A0A328DN06</accession>
<dbReference type="InterPro" id="IPR045098">
    <property type="entry name" value="Fyv10_fam"/>
</dbReference>
<dbReference type="InterPro" id="IPR027370">
    <property type="entry name" value="Znf-RING_euk"/>
</dbReference>
<dbReference type="SUPFAM" id="SSF57850">
    <property type="entry name" value="RING/U-box"/>
    <property type="match status" value="1"/>
</dbReference>
<comment type="subcellular location">
    <subcellularLocation>
        <location evidence="1">Cytoplasm</location>
    </subcellularLocation>
</comment>
<reference evidence="11 12" key="1">
    <citation type="submission" date="2018-06" db="EMBL/GenBank/DDBJ databases">
        <title>The Genome of Cuscuta australis (Dodder) Provides Insight into the Evolution of Plant Parasitism.</title>
        <authorList>
            <person name="Liu H."/>
        </authorList>
    </citation>
    <scope>NUCLEOTIDE SEQUENCE [LARGE SCALE GENOMIC DNA]</scope>
    <source>
        <strain evidence="12">cv. Yunnan</strain>
        <tissue evidence="11">Vines</tissue>
    </source>
</reference>
<evidence type="ECO:0000259" key="9">
    <source>
        <dbReference type="PROSITE" id="PS50897"/>
    </source>
</evidence>
<evidence type="ECO:0000313" key="11">
    <source>
        <dbReference type="EMBL" id="RAL46640.1"/>
    </source>
</evidence>
<dbReference type="GO" id="GO:0005634">
    <property type="term" value="C:nucleus"/>
    <property type="evidence" value="ECO:0007669"/>
    <property type="project" value="TreeGrafter"/>
</dbReference>
<dbReference type="Gene3D" id="3.30.40.10">
    <property type="entry name" value="Zinc/RING finger domain, C3HC4 (zinc finger)"/>
    <property type="match status" value="1"/>
</dbReference>
<dbReference type="FunFam" id="3.30.40.10:FF:000143">
    <property type="entry name" value="Regulator of gluconeogenesis Rmd5"/>
    <property type="match status" value="1"/>
</dbReference>
<keyword evidence="12" id="KW-1185">Reference proteome</keyword>
<evidence type="ECO:0000256" key="4">
    <source>
        <dbReference type="ARBA" id="ARBA00022771"/>
    </source>
</evidence>
<dbReference type="SMART" id="SM00757">
    <property type="entry name" value="CRA"/>
    <property type="match status" value="1"/>
</dbReference>
<proteinExistence type="predicted"/>
<dbReference type="PANTHER" id="PTHR12170">
    <property type="entry name" value="MACROPHAGE ERYTHROBLAST ATTACHER-RELATED"/>
    <property type="match status" value="1"/>
</dbReference>
<feature type="domain" description="RING-type" evidence="8">
    <location>
        <begin position="325"/>
        <end position="369"/>
    </location>
</feature>
<comment type="caution">
    <text evidence="11">The sequence shown here is derived from an EMBL/GenBank/DDBJ whole genome shotgun (WGS) entry which is preliminary data.</text>
</comment>
<dbReference type="InterPro" id="IPR006595">
    <property type="entry name" value="CTLH_C"/>
</dbReference>
<dbReference type="PROSITE" id="PS50896">
    <property type="entry name" value="LISH"/>
    <property type="match status" value="1"/>
</dbReference>
<evidence type="ECO:0000256" key="3">
    <source>
        <dbReference type="ARBA" id="ARBA00022723"/>
    </source>
</evidence>
<dbReference type="PROSITE" id="PS51867">
    <property type="entry name" value="ZF_RING_GID"/>
    <property type="match status" value="1"/>
</dbReference>
<dbReference type="InterPro" id="IPR037683">
    <property type="entry name" value="Rmd5_dRing"/>
</dbReference>
<dbReference type="InterPro" id="IPR044063">
    <property type="entry name" value="ZF_RING_GID"/>
</dbReference>
<sequence length="383" mass="43924">MELSTIKDAFDRVTKKQKLSSSKSQEIVTQIGQEIEQAVASIQGETSVTNHKLILAELKAKLKEIAPLNQLEGVSKELNIALSKYTKILEKFFNPDISKAYRNVDFDIHTLNQIIASHFYQEGMFDIGDCFVNESREESNASIDKTPYLEMYQILEALRLRNLQPALNWAATNREKLKLCGADIEMKLHCWNFVEIVKNKGKDEALKYAQNFFPPFCANHLAEIQKFMGYLVYAERLDSSPYSDLLSPKHWENLAEDLKRQFCNLLGHPYESPLRVTIGAGVQGLPTLLKLMNVMMAKQEWQSMKELPVHVDLDREFQFHSFFVCPVSREQATEENPPMLLSCGHVLCRQSITKLSKNNSSRPFKCPYCPTEVELVLCKPLYF</sequence>
<dbReference type="GO" id="GO:0008270">
    <property type="term" value="F:zinc ion binding"/>
    <property type="evidence" value="ECO:0007669"/>
    <property type="project" value="UniProtKB-KW"/>
</dbReference>
<dbReference type="EMBL" id="NQVE01000122">
    <property type="protein sequence ID" value="RAL46640.1"/>
    <property type="molecule type" value="Genomic_DNA"/>
</dbReference>
<dbReference type="Pfam" id="PF13445">
    <property type="entry name" value="zf-RING_UBOX"/>
    <property type="match status" value="1"/>
</dbReference>
<dbReference type="InterPro" id="IPR013144">
    <property type="entry name" value="CRA_dom"/>
</dbReference>
<evidence type="ECO:0000256" key="5">
    <source>
        <dbReference type="ARBA" id="ARBA00022833"/>
    </source>
</evidence>
<dbReference type="PROSITE" id="PS50089">
    <property type="entry name" value="ZF_RING_2"/>
    <property type="match status" value="1"/>
</dbReference>
<dbReference type="SMART" id="SM00668">
    <property type="entry name" value="CTLH"/>
    <property type="match status" value="1"/>
</dbReference>
<dbReference type="PROSITE" id="PS50897">
    <property type="entry name" value="CTLH"/>
    <property type="match status" value="1"/>
</dbReference>
<name>A0A328DN06_9ASTE</name>
<keyword evidence="2" id="KW-0963">Cytoplasm</keyword>
<keyword evidence="5" id="KW-0862">Zinc</keyword>
<dbReference type="InterPro" id="IPR006594">
    <property type="entry name" value="LisH"/>
</dbReference>
<organism evidence="11 12">
    <name type="scientific">Cuscuta australis</name>
    <dbReference type="NCBI Taxonomy" id="267555"/>
    <lineage>
        <taxon>Eukaryota</taxon>
        <taxon>Viridiplantae</taxon>
        <taxon>Streptophyta</taxon>
        <taxon>Embryophyta</taxon>
        <taxon>Tracheophyta</taxon>
        <taxon>Spermatophyta</taxon>
        <taxon>Magnoliopsida</taxon>
        <taxon>eudicotyledons</taxon>
        <taxon>Gunneridae</taxon>
        <taxon>Pentapetalae</taxon>
        <taxon>asterids</taxon>
        <taxon>lamiids</taxon>
        <taxon>Solanales</taxon>
        <taxon>Convolvulaceae</taxon>
        <taxon>Cuscuteae</taxon>
        <taxon>Cuscuta</taxon>
        <taxon>Cuscuta subgen. Grammica</taxon>
        <taxon>Cuscuta sect. Cleistogrammica</taxon>
    </lineage>
</organism>
<evidence type="ECO:0000259" key="10">
    <source>
        <dbReference type="PROSITE" id="PS51867"/>
    </source>
</evidence>
<gene>
    <name evidence="11" type="ORF">DM860_004919</name>
</gene>
<evidence type="ECO:0008006" key="13">
    <source>
        <dbReference type="Google" id="ProtNLM"/>
    </source>
</evidence>
<dbReference type="InterPro" id="IPR024964">
    <property type="entry name" value="CTLH/CRA"/>
</dbReference>
<dbReference type="GO" id="GO:0034657">
    <property type="term" value="C:GID complex"/>
    <property type="evidence" value="ECO:0007669"/>
    <property type="project" value="TreeGrafter"/>
</dbReference>
<dbReference type="InterPro" id="IPR001841">
    <property type="entry name" value="Znf_RING"/>
</dbReference>
<dbReference type="Proteomes" id="UP000249390">
    <property type="component" value="Unassembled WGS sequence"/>
</dbReference>
<evidence type="ECO:0000259" key="8">
    <source>
        <dbReference type="PROSITE" id="PS50089"/>
    </source>
</evidence>
<evidence type="ECO:0000256" key="7">
    <source>
        <dbReference type="PROSITE-ProRule" id="PRU01215"/>
    </source>
</evidence>
<feature type="zinc finger region" description="RING-Gid-type" evidence="7">
    <location>
        <begin position="325"/>
        <end position="369"/>
    </location>
</feature>
<dbReference type="PANTHER" id="PTHR12170:SF3">
    <property type="entry name" value="GH10162P"/>
    <property type="match status" value="1"/>
</dbReference>
<evidence type="ECO:0000313" key="12">
    <source>
        <dbReference type="Proteomes" id="UP000249390"/>
    </source>
</evidence>
<protein>
    <recommendedName>
        <fullName evidence="13">RING-Gid-type domain-containing protein</fullName>
    </recommendedName>
</protein>
<keyword evidence="3" id="KW-0479">Metal-binding</keyword>
<evidence type="ECO:0000256" key="6">
    <source>
        <dbReference type="PROSITE-ProRule" id="PRU00175"/>
    </source>
</evidence>
<feature type="domain" description="RING-Gid-type" evidence="10">
    <location>
        <begin position="325"/>
        <end position="369"/>
    </location>
</feature>